<dbReference type="InterPro" id="IPR001030">
    <property type="entry name" value="Acoase/IPM_deHydtase_lsu_aba"/>
</dbReference>
<dbReference type="InterPro" id="IPR000573">
    <property type="entry name" value="AconitaseA/IPMdHydase_ssu_swvl"/>
</dbReference>
<dbReference type="InterPro" id="IPR000195">
    <property type="entry name" value="Rab-GAP-TBC_dom"/>
</dbReference>
<feature type="region of interest" description="Disordered" evidence="18">
    <location>
        <begin position="302"/>
        <end position="353"/>
    </location>
</feature>
<dbReference type="PANTHER" id="PTHR43822:SF2">
    <property type="entry name" value="HOMOACONITASE, MITOCHONDRIAL"/>
    <property type="match status" value="1"/>
</dbReference>
<dbReference type="InterPro" id="IPR015931">
    <property type="entry name" value="Acnase/IPM_dHydase_lsu_aba_1/3"/>
</dbReference>
<feature type="compositionally biased region" description="Polar residues" evidence="18">
    <location>
        <begin position="1"/>
        <end position="13"/>
    </location>
</feature>
<evidence type="ECO:0000256" key="4">
    <source>
        <dbReference type="ARBA" id="ARBA00007185"/>
    </source>
</evidence>
<dbReference type="GO" id="GO:0051539">
    <property type="term" value="F:4 iron, 4 sulfur cluster binding"/>
    <property type="evidence" value="ECO:0007669"/>
    <property type="project" value="UniProtKB-UniRule"/>
</dbReference>
<evidence type="ECO:0000256" key="1">
    <source>
        <dbReference type="ARBA" id="ARBA00003422"/>
    </source>
</evidence>
<keyword evidence="12 17" id="KW-0496">Mitochondrion</keyword>
<dbReference type="SUPFAM" id="SSF52016">
    <property type="entry name" value="LeuD/IlvD-like"/>
    <property type="match status" value="1"/>
</dbReference>
<sequence>MSATPNTPSSHNIAVSHPLSPAFPSSNRRGRPNQVPPSDEEVRPSTNYFTLKAQAEQGHSLLGEWTKRDGRSRGLSEAGGSDWSSTEARDSSERSLSSLWDGRLSLKAKSTNVNSREDISSTPDTTRAGAPRALAEKEMGDFGPFTASQILSTKWHEMSDAQIKDTISRYNTSAPSSDVPAQAYHSTLRALSTALEDLSVERTELDRLRVFMEERDKFLKRKAEHTVSMLPDSEREIGQRILTSIFSEIEEPHVVVKRTSRMSLAQSLTEALAENVDMVPSIVAEEKASVKAEVTASIIDGGIGANISNSRDQSEVSEDSSAAKDVTLSDSLVSTSPASSRSGHPDDKAASADRPAFGKWMGTWWVKDKAKRERPPMSILSANSSTDLLTPPTSIARRAESVKSDKTRRKHSKSVFGTLGISIMNPSLSPSSRKSAPEEHLVSAESSAQEVEHIDQPHTALSSPTHDIAPVTPLLPQLTRSPDPLDVDSATSSFVSSSPEVLPQQGASLQAIVNATRVMSKDPSSILVDRGHGASELIAQLAMKLVSSAREEGLVFRKKPREKKQSRDLPSVSDASQVRGVIDPVEHADVRATLSKALSGQPVVNRGRRPQPSTALFGGPLFGPFIAEQQRKISNAVGVVQKSAGIVSSSNTTGAGQSSGDAQSSSQQHSQKPRSVPLDSIIPDTAKPPTQYLAKRYVSLTSKDFRSTMHISTAASRYSRQIEGTKREPLTDRYGFIYDVTQYDVLLLQRAEECQNAAPACLTGIKIADRREEEEWSDDALEKTTLEIIKGDCHCDHSFDEGHSERSRSLERESIHSQVSRGTDSPSLRRRPSTISSRGRSGTVIAPSAPKSPTSILSVDGDTPAHVCEKHIRHMLDILREIHDRQQATRKKCWDVFIKQRNKAKSKAQQSAASNVGSSAGAAAMLGLATPDNAEELDHNDGLIGFSGMGYSLTRDERKELERLIRGGVPLDYRAKIWLECSGASEMMEPGLFRELLQDHEDESSVAAEIEKDVGRTMPLNVFFGGDGPGIDKLRRVLLARNPSVGYCQGMNLITSTLLLVYGNEEEAFWMLAATIERILPNDFFSPSLLVSRACPLVLMDYVEDLMPPLHRHLTELGVDLPAICFSWFLSLFTDCLPIETLFRVWDLFFVDGLDVLFRIALSVLQISESELLACQSISAVYIALESLPTRMWQPDKLLQAEAELRSDIVHSDILKRRNAHVKKLSETVIEKVVQKYAVGLPLEKIIRAGDYVMIRPEHVMTHDNTGPVISKFKSIGATRIHNPRQPVFTLDHDVQNKSAKNLQKYASIEAFARSHGVDFYPAGRGIGHQVLVEEGYAFPQTLTVASDSHSNMYGGVGCVGTPIVRTDAAAIWANGKTWWQVPRMVKVELRGKLVPGVTGKDVIVALCGSFNKDEVLNAAIEFTGEGVSCLSVDDRLTISNMTTEWGALVGIFPVDDILLKWYDDMLKKLELRTFASGLASSIPAPPEHPRLNRRRLDSLRASLLRSDPDASYSSHLVFDLSTLVPHVSGPNSVKVTTPLPDLEAQGIAIQKAYLVSCTNSRASDISAAASVMKGHKVAPGVRFYIAAASSVVQQESEKRGDWDALVSAGAKVLPAGCGPCIGLGTGLLEEGEVGISATNRNYKGRMGHPKALAYLASPAVVAASAAKGYICGPDSLDPASLPPNKTPTFSIEEMPETISQASTSGAESEPLLPGFPSKFGGPLVFAPQDNLNTDGIYPGKYTYEDDITLERQAQVVMENYDPSFAKSIADLLKNSSPSTSGMNETKKVGVVLVSGYNFGTGSSREQAATALKAAGVPLVISGSFGDIFKRNAINNGLVCMECPALVADLTNEFAKDGKRGAGGNHGELTVIPRCDIEVDMASGEVTITKADGSTKTYNVRPIGPSVQELWLCGGLEGYVLKSIKEGPQSQS</sequence>
<dbReference type="Pfam" id="PF00330">
    <property type="entry name" value="Aconitase"/>
    <property type="match status" value="1"/>
</dbReference>
<feature type="compositionally biased region" description="Low complexity" evidence="18">
    <location>
        <begin position="489"/>
        <end position="498"/>
    </location>
</feature>
<organism evidence="20 21">
    <name type="scientific">Sanghuangporus baumii</name>
    <name type="common">Phellinus baumii</name>
    <dbReference type="NCBI Taxonomy" id="108892"/>
    <lineage>
        <taxon>Eukaryota</taxon>
        <taxon>Fungi</taxon>
        <taxon>Dikarya</taxon>
        <taxon>Basidiomycota</taxon>
        <taxon>Agaricomycotina</taxon>
        <taxon>Agaricomycetes</taxon>
        <taxon>Hymenochaetales</taxon>
        <taxon>Hymenochaetaceae</taxon>
        <taxon>Sanghuangporus</taxon>
    </lineage>
</organism>
<evidence type="ECO:0000256" key="9">
    <source>
        <dbReference type="ARBA" id="ARBA00022946"/>
    </source>
</evidence>
<accession>A0A9Q5N4X1</accession>
<dbReference type="Gene3D" id="1.10.8.270">
    <property type="entry name" value="putative rabgap domain of human tbc1 domain family member 14 like domains"/>
    <property type="match status" value="1"/>
</dbReference>
<evidence type="ECO:0000256" key="6">
    <source>
        <dbReference type="ARBA" id="ARBA00021560"/>
    </source>
</evidence>
<comment type="caution">
    <text evidence="20">The sequence shown here is derived from an EMBL/GenBank/DDBJ whole genome shotgun (WGS) entry which is preliminary data.</text>
</comment>
<evidence type="ECO:0000313" key="21">
    <source>
        <dbReference type="Proteomes" id="UP000757232"/>
    </source>
</evidence>
<evidence type="ECO:0000313" key="20">
    <source>
        <dbReference type="EMBL" id="OCB84723.1"/>
    </source>
</evidence>
<dbReference type="InterPro" id="IPR015928">
    <property type="entry name" value="Aconitase/3IPM_dehydase_swvl"/>
</dbReference>
<evidence type="ECO:0000256" key="11">
    <source>
        <dbReference type="ARBA" id="ARBA00023014"/>
    </source>
</evidence>
<reference evidence="20" key="1">
    <citation type="submission" date="2016-06" db="EMBL/GenBank/DDBJ databases">
        <title>Draft Genome sequence of the fungus Inonotus baumii.</title>
        <authorList>
            <person name="Zhu H."/>
            <person name="Lin W."/>
        </authorList>
    </citation>
    <scope>NUCLEOTIDE SEQUENCE</scope>
    <source>
        <strain evidence="20">821</strain>
    </source>
</reference>
<keyword evidence="10 17" id="KW-0408">Iron</keyword>
<evidence type="ECO:0000256" key="7">
    <source>
        <dbReference type="ARBA" id="ARBA00022605"/>
    </source>
</evidence>
<feature type="compositionally biased region" description="Polar residues" evidence="18">
    <location>
        <begin position="328"/>
        <end position="342"/>
    </location>
</feature>
<feature type="region of interest" description="Disordered" evidence="18">
    <location>
        <begin position="557"/>
        <end position="580"/>
    </location>
</feature>
<dbReference type="OrthoDB" id="10262323at2759"/>
<dbReference type="PROSITE" id="PS50086">
    <property type="entry name" value="TBC_RABGAP"/>
    <property type="match status" value="1"/>
</dbReference>
<evidence type="ECO:0000256" key="3">
    <source>
        <dbReference type="ARBA" id="ARBA00005106"/>
    </source>
</evidence>
<dbReference type="PROSITE" id="PS01244">
    <property type="entry name" value="ACONITASE_2"/>
    <property type="match status" value="1"/>
</dbReference>
<dbReference type="GO" id="GO:0019878">
    <property type="term" value="P:lysine biosynthetic process via aminoadipic acid"/>
    <property type="evidence" value="ECO:0007669"/>
    <property type="project" value="UniProtKB-UniRule"/>
</dbReference>
<dbReference type="FunFam" id="1.10.8.270:FF:000026">
    <property type="entry name" value="TBC (Tre-2/Bub2/Cdc16) domain family"/>
    <property type="match status" value="1"/>
</dbReference>
<evidence type="ECO:0000256" key="18">
    <source>
        <dbReference type="SAM" id="MobiDB-lite"/>
    </source>
</evidence>
<evidence type="ECO:0000256" key="14">
    <source>
        <dbReference type="ARBA" id="ARBA00023239"/>
    </source>
</evidence>
<feature type="region of interest" description="Disordered" evidence="18">
    <location>
        <begin position="800"/>
        <end position="861"/>
    </location>
</feature>
<keyword evidence="14 17" id="KW-0456">Lyase</keyword>
<name>A0A9Q5N4X1_SANBA</name>
<feature type="compositionally biased region" description="Polar residues" evidence="18">
    <location>
        <begin position="816"/>
        <end position="826"/>
    </location>
</feature>
<keyword evidence="13 17" id="KW-0457">Lysine biosynthesis</keyword>
<feature type="region of interest" description="Disordered" evidence="18">
    <location>
        <begin position="649"/>
        <end position="687"/>
    </location>
</feature>
<keyword evidence="7 17" id="KW-0028">Amino-acid biosynthesis</keyword>
<dbReference type="GO" id="GO:0046872">
    <property type="term" value="F:metal ion binding"/>
    <property type="evidence" value="ECO:0007669"/>
    <property type="project" value="UniProtKB-UniRule"/>
</dbReference>
<dbReference type="InterPro" id="IPR004418">
    <property type="entry name" value="Homoaconitase_mito"/>
</dbReference>
<dbReference type="GO" id="GO:0004409">
    <property type="term" value="F:homoaconitate hydratase activity"/>
    <property type="evidence" value="ECO:0007669"/>
    <property type="project" value="UniProtKB-UniRule"/>
</dbReference>
<dbReference type="SMART" id="SM00164">
    <property type="entry name" value="TBC"/>
    <property type="match status" value="1"/>
</dbReference>
<feature type="compositionally biased region" description="Polar residues" evidence="18">
    <location>
        <begin position="110"/>
        <end position="125"/>
    </location>
</feature>
<protein>
    <recommendedName>
        <fullName evidence="6 17">Homoaconitase, mitochondrial</fullName>
        <ecNumber evidence="5 17">4.2.1.36</ecNumber>
    </recommendedName>
    <alternativeName>
        <fullName evidence="16 17">Homoaconitate hydratase</fullName>
    </alternativeName>
</protein>
<feature type="compositionally biased region" description="Basic and acidic residues" evidence="18">
    <location>
        <begin position="800"/>
        <end position="815"/>
    </location>
</feature>
<dbReference type="PANTHER" id="PTHR43822">
    <property type="entry name" value="HOMOACONITASE, MITOCHONDRIAL-RELATED"/>
    <property type="match status" value="1"/>
</dbReference>
<evidence type="ECO:0000256" key="8">
    <source>
        <dbReference type="ARBA" id="ARBA00022723"/>
    </source>
</evidence>
<dbReference type="EMBL" id="LNZH02000214">
    <property type="protein sequence ID" value="OCB84723.1"/>
    <property type="molecule type" value="Genomic_DNA"/>
</dbReference>
<comment type="catalytic activity">
    <reaction evidence="15 17">
        <text>(2R,3S)-homoisocitrate = cis-homoaconitate + H2O</text>
        <dbReference type="Rhea" id="RHEA:15485"/>
        <dbReference type="ChEBI" id="CHEBI:15377"/>
        <dbReference type="ChEBI" id="CHEBI:15404"/>
        <dbReference type="ChEBI" id="CHEBI:58174"/>
        <dbReference type="EC" id="4.2.1.36"/>
    </reaction>
</comment>
<dbReference type="InterPro" id="IPR050067">
    <property type="entry name" value="IPM_dehydratase_rel_enz"/>
</dbReference>
<keyword evidence="21" id="KW-1185">Reference proteome</keyword>
<dbReference type="SUPFAM" id="SSF47923">
    <property type="entry name" value="Ypt/Rab-GAP domain of gyp1p"/>
    <property type="match status" value="2"/>
</dbReference>
<evidence type="ECO:0000256" key="17">
    <source>
        <dbReference type="RuleBase" id="RU362038"/>
    </source>
</evidence>
<comment type="function">
    <text evidence="1 17">Catalyzes the reversible hydration of cis-homoaconitate to (2R,3S)-homoisocitrate, a step in the alpha-aminoadipate pathway for lysine biosynthesis.</text>
</comment>
<dbReference type="Gene3D" id="3.30.499.10">
    <property type="entry name" value="Aconitase, domain 3"/>
    <property type="match status" value="2"/>
</dbReference>
<dbReference type="EC" id="4.2.1.36" evidence="5 17"/>
<dbReference type="InterPro" id="IPR036008">
    <property type="entry name" value="Aconitase_4Fe-4S_dom"/>
</dbReference>
<feature type="region of interest" description="Disordered" evidence="18">
    <location>
        <begin position="1"/>
        <end position="47"/>
    </location>
</feature>
<evidence type="ECO:0000256" key="2">
    <source>
        <dbReference type="ARBA" id="ARBA00004173"/>
    </source>
</evidence>
<feature type="compositionally biased region" description="Basic and acidic residues" evidence="18">
    <location>
        <begin position="65"/>
        <end position="74"/>
    </location>
</feature>
<comment type="similarity">
    <text evidence="4 17">Belongs to the aconitase/IPM isomerase family.</text>
</comment>
<keyword evidence="11 17" id="KW-0411">Iron-sulfur</keyword>
<dbReference type="PROSITE" id="PS00450">
    <property type="entry name" value="ACONITASE_1"/>
    <property type="match status" value="1"/>
</dbReference>
<dbReference type="Gene3D" id="3.20.19.10">
    <property type="entry name" value="Aconitase, domain 4"/>
    <property type="match status" value="1"/>
</dbReference>
<evidence type="ECO:0000256" key="5">
    <source>
        <dbReference type="ARBA" id="ARBA00012022"/>
    </source>
</evidence>
<dbReference type="Pfam" id="PF00566">
    <property type="entry name" value="RabGAP-TBC"/>
    <property type="match status" value="1"/>
</dbReference>
<dbReference type="NCBIfam" id="TIGR00139">
    <property type="entry name" value="h_aconitase"/>
    <property type="match status" value="1"/>
</dbReference>
<dbReference type="InterPro" id="IPR018136">
    <property type="entry name" value="Aconitase_4Fe-4S_BS"/>
</dbReference>
<evidence type="ECO:0000256" key="13">
    <source>
        <dbReference type="ARBA" id="ARBA00023154"/>
    </source>
</evidence>
<evidence type="ECO:0000256" key="15">
    <source>
        <dbReference type="ARBA" id="ARBA00029338"/>
    </source>
</evidence>
<dbReference type="SUPFAM" id="SSF53732">
    <property type="entry name" value="Aconitase iron-sulfur domain"/>
    <property type="match status" value="1"/>
</dbReference>
<evidence type="ECO:0000256" key="16">
    <source>
        <dbReference type="ARBA" id="ARBA00032706"/>
    </source>
</evidence>
<evidence type="ECO:0000259" key="19">
    <source>
        <dbReference type="PROSITE" id="PS50086"/>
    </source>
</evidence>
<feature type="region of interest" description="Disordered" evidence="18">
    <location>
        <begin position="480"/>
        <end position="501"/>
    </location>
</feature>
<dbReference type="GO" id="GO:0005739">
    <property type="term" value="C:mitochondrion"/>
    <property type="evidence" value="ECO:0007669"/>
    <property type="project" value="UniProtKB-SubCell"/>
</dbReference>
<dbReference type="Pfam" id="PF00694">
    <property type="entry name" value="Aconitase_C"/>
    <property type="match status" value="1"/>
</dbReference>
<keyword evidence="8 17" id="KW-0479">Metal-binding</keyword>
<dbReference type="PRINTS" id="PR00415">
    <property type="entry name" value="ACONITASE"/>
</dbReference>
<feature type="compositionally biased region" description="Low complexity" evidence="18">
    <location>
        <begin position="654"/>
        <end position="670"/>
    </location>
</feature>
<dbReference type="Gene3D" id="1.10.472.80">
    <property type="entry name" value="Ypt/Rab-GAP domain of gyp1p, domain 3"/>
    <property type="match status" value="1"/>
</dbReference>
<dbReference type="Proteomes" id="UP000757232">
    <property type="component" value="Unassembled WGS sequence"/>
</dbReference>
<comment type="pathway">
    <text evidence="3 17">Amino-acid biosynthesis; L-lysine biosynthesis via AAA pathway; L-alpha-aminoadipate from 2-oxoglutarate: step 3/5.</text>
</comment>
<feature type="region of interest" description="Disordered" evidence="18">
    <location>
        <begin position="59"/>
        <end position="97"/>
    </location>
</feature>
<proteinExistence type="inferred from homology"/>
<gene>
    <name evidence="20" type="ORF">A7U60_g8247</name>
</gene>
<keyword evidence="9 17" id="KW-0809">Transit peptide</keyword>
<feature type="region of interest" description="Disordered" evidence="18">
    <location>
        <begin position="110"/>
        <end position="129"/>
    </location>
</feature>
<comment type="cofactor">
    <cofactor evidence="17">
        <name>[4Fe-4S] cluster</name>
        <dbReference type="ChEBI" id="CHEBI:49883"/>
    </cofactor>
    <text evidence="17">Binds 1 [4Fe-4S] cluster per subunit.</text>
</comment>
<feature type="region of interest" description="Disordered" evidence="18">
    <location>
        <begin position="376"/>
        <end position="411"/>
    </location>
</feature>
<comment type="subcellular location">
    <subcellularLocation>
        <location evidence="2 17">Mitochondrion</location>
    </subcellularLocation>
</comment>
<dbReference type="InterPro" id="IPR035969">
    <property type="entry name" value="Rab-GAP_TBC_sf"/>
</dbReference>
<feature type="domain" description="Rab-GAP TBC" evidence="19">
    <location>
        <begin position="968"/>
        <end position="1153"/>
    </location>
</feature>
<evidence type="ECO:0000256" key="10">
    <source>
        <dbReference type="ARBA" id="ARBA00023004"/>
    </source>
</evidence>
<feature type="compositionally biased region" description="Polar residues" evidence="18">
    <location>
        <begin position="380"/>
        <end position="393"/>
    </location>
</feature>
<evidence type="ECO:0000256" key="12">
    <source>
        <dbReference type="ARBA" id="ARBA00023128"/>
    </source>
</evidence>